<comment type="subcellular location">
    <subcellularLocation>
        <location evidence="2">Chromosome</location>
        <location evidence="2">Telomere</location>
    </subcellularLocation>
    <subcellularLocation>
        <location evidence="1">Nucleus</location>
    </subcellularLocation>
</comment>
<organism evidence="10 11">
    <name type="scientific">Coilia grayii</name>
    <name type="common">Gray's grenadier anchovy</name>
    <dbReference type="NCBI Taxonomy" id="363190"/>
    <lineage>
        <taxon>Eukaryota</taxon>
        <taxon>Metazoa</taxon>
        <taxon>Chordata</taxon>
        <taxon>Craniata</taxon>
        <taxon>Vertebrata</taxon>
        <taxon>Euteleostomi</taxon>
        <taxon>Actinopterygii</taxon>
        <taxon>Neopterygii</taxon>
        <taxon>Teleostei</taxon>
        <taxon>Clupei</taxon>
        <taxon>Clupeiformes</taxon>
        <taxon>Clupeoidei</taxon>
        <taxon>Engraulidae</taxon>
        <taxon>Coilinae</taxon>
        <taxon>Coilia</taxon>
    </lineage>
</organism>
<evidence type="ECO:0000313" key="11">
    <source>
        <dbReference type="Proteomes" id="UP001591681"/>
    </source>
</evidence>
<dbReference type="SUPFAM" id="SSF50249">
    <property type="entry name" value="Nucleic acid-binding proteins"/>
    <property type="match status" value="1"/>
</dbReference>
<dbReference type="GO" id="GO:0000781">
    <property type="term" value="C:chromosome, telomeric region"/>
    <property type="evidence" value="ECO:0007669"/>
    <property type="project" value="UniProtKB-SubCell"/>
</dbReference>
<evidence type="ECO:0000256" key="1">
    <source>
        <dbReference type="ARBA" id="ARBA00004123"/>
    </source>
</evidence>
<evidence type="ECO:0000256" key="7">
    <source>
        <dbReference type="ARBA" id="ARBA00023242"/>
    </source>
</evidence>
<evidence type="ECO:0000313" key="10">
    <source>
        <dbReference type="EMBL" id="KAL2086743.1"/>
    </source>
</evidence>
<comment type="caution">
    <text evidence="10">The sequence shown here is derived from an EMBL/GenBank/DDBJ whole genome shotgun (WGS) entry which is preliminary data.</text>
</comment>
<evidence type="ECO:0000256" key="8">
    <source>
        <dbReference type="ARBA" id="ARBA00030039"/>
    </source>
</evidence>
<dbReference type="Gene3D" id="2.40.50.140">
    <property type="entry name" value="Nucleic acid-binding proteins"/>
    <property type="match status" value="1"/>
</dbReference>
<dbReference type="PANTHER" id="PTHR13989">
    <property type="entry name" value="REPLICATION PROTEIN A-RELATED"/>
    <property type="match status" value="1"/>
</dbReference>
<evidence type="ECO:0000256" key="4">
    <source>
        <dbReference type="ARBA" id="ARBA00022454"/>
    </source>
</evidence>
<gene>
    <name evidence="10" type="ORF">ACEWY4_017802</name>
</gene>
<evidence type="ECO:0000256" key="6">
    <source>
        <dbReference type="ARBA" id="ARBA00023125"/>
    </source>
</evidence>
<dbReference type="CDD" id="cd04483">
    <property type="entry name" value="hOBFC1_like"/>
    <property type="match status" value="1"/>
</dbReference>
<keyword evidence="7" id="KW-0539">Nucleus</keyword>
<dbReference type="GO" id="GO:0005634">
    <property type="term" value="C:nucleus"/>
    <property type="evidence" value="ECO:0007669"/>
    <property type="project" value="UniProtKB-SubCell"/>
</dbReference>
<evidence type="ECO:0000256" key="2">
    <source>
        <dbReference type="ARBA" id="ARBA00004574"/>
    </source>
</evidence>
<dbReference type="Proteomes" id="UP001591681">
    <property type="component" value="Unassembled WGS sequence"/>
</dbReference>
<keyword evidence="11" id="KW-1185">Reference proteome</keyword>
<dbReference type="PANTHER" id="PTHR13989:SF33">
    <property type="entry name" value="CST COMPLEX SUBUNIT STN1"/>
    <property type="match status" value="1"/>
</dbReference>
<dbReference type="InterPro" id="IPR040260">
    <property type="entry name" value="RFA2-like"/>
</dbReference>
<keyword evidence="6" id="KW-0238">DNA-binding</keyword>
<dbReference type="GO" id="GO:0003677">
    <property type="term" value="F:DNA binding"/>
    <property type="evidence" value="ECO:0007669"/>
    <property type="project" value="UniProtKB-KW"/>
</dbReference>
<dbReference type="InterPro" id="IPR012340">
    <property type="entry name" value="NA-bd_OB-fold"/>
</dbReference>
<evidence type="ECO:0000256" key="5">
    <source>
        <dbReference type="ARBA" id="ARBA00022895"/>
    </source>
</evidence>
<reference evidence="10 11" key="1">
    <citation type="submission" date="2024-09" db="EMBL/GenBank/DDBJ databases">
        <title>A chromosome-level genome assembly of Gray's grenadier anchovy, Coilia grayii.</title>
        <authorList>
            <person name="Fu Z."/>
        </authorList>
    </citation>
    <scope>NUCLEOTIDE SEQUENCE [LARGE SCALE GENOMIC DNA]</scope>
    <source>
        <strain evidence="10">G4</strain>
        <tissue evidence="10">Muscle</tissue>
    </source>
</reference>
<sequence>METEQVASEDEPPSMLWGLDPVFSAFARLYIKDILLMRESHQVPGIYFYKTHPIFQVDILGIVVFKREREDFYSYGVDDGTGVINCLCWKSDKWKEQDEQPKGGRVASSSSVAGPSGGFNIEEQLRRLQEAQREISALDIGDLLRVRGSVKTSRGQREIMSSTFYKVSDPVMAVQISWMQELPVLYRRCYHKPFNPASGEPGTSSTTAAGQPSFSPLLGRATQTLRDFLREKEVRRFRPYDVEHLLHPLVAQLPLHTEGEQSEMQQASTVLLLRKHTNHIFSCYHILTYTLNLCNYLLTKVAFHCAPHSSVPMVNLVTCKICTMLFSLRENEKLCNHIFYKIWHIDTQGPLDRMKSICACVCVCVCVCVRVRAHWCLYTVLAVLALSKRKGTCWLGLSLKLQSIQSTHHLETTLEKVQI</sequence>
<evidence type="ECO:0000256" key="3">
    <source>
        <dbReference type="ARBA" id="ARBA00017411"/>
    </source>
</evidence>
<proteinExistence type="predicted"/>
<dbReference type="EMBL" id="JBHFQA010000015">
    <property type="protein sequence ID" value="KAL2086743.1"/>
    <property type="molecule type" value="Genomic_DNA"/>
</dbReference>
<accession>A0ABD1JHX1</accession>
<protein>
    <recommendedName>
        <fullName evidence="3">CST complex subunit STN1</fullName>
    </recommendedName>
    <alternativeName>
        <fullName evidence="9">Oligonucleotide/oligosaccharide-binding fold-containing protein 1</fullName>
    </alternativeName>
    <alternativeName>
        <fullName evidence="8">Suppressor of cdc thirteen homolog</fullName>
    </alternativeName>
</protein>
<dbReference type="FunFam" id="2.40.50.140:FF:000181">
    <property type="entry name" value="CST complex subunit STN1"/>
    <property type="match status" value="1"/>
</dbReference>
<evidence type="ECO:0000256" key="9">
    <source>
        <dbReference type="ARBA" id="ARBA00030852"/>
    </source>
</evidence>
<dbReference type="AlphaFoldDB" id="A0ABD1JHX1"/>
<keyword evidence="4" id="KW-0158">Chromosome</keyword>
<name>A0ABD1JHX1_9TELE</name>
<keyword evidence="5" id="KW-0779">Telomere</keyword>